<dbReference type="GO" id="GO:0005789">
    <property type="term" value="C:endoplasmic reticulum membrane"/>
    <property type="evidence" value="ECO:0007669"/>
    <property type="project" value="UniProtKB-SubCell"/>
</dbReference>
<keyword evidence="5" id="KW-0812">Transmembrane</keyword>
<comment type="cofactor">
    <cofactor evidence="20">
        <name>FAD</name>
        <dbReference type="ChEBI" id="CHEBI:57692"/>
    </cofactor>
    <text evidence="20">Binds 1 FAD per monomer.</text>
</comment>
<keyword evidence="16 20" id="KW-0472">Membrane</keyword>
<keyword evidence="4 20" id="KW-0288">FMN</keyword>
<comment type="subcellular location">
    <subcellularLocation>
        <location evidence="20">Endoplasmic reticulum membrane</location>
        <topology evidence="20">Single-pass membrane protein</topology>
        <orientation evidence="20">Cytoplasmic side</orientation>
    </subcellularLocation>
    <subcellularLocation>
        <location evidence="20">Mitochondrion outer membrane</location>
        <topology evidence="20">Single-pass membrane protein</topology>
        <orientation evidence="20">Cytoplasmic side</orientation>
    </subcellularLocation>
    <subcellularLocation>
        <location evidence="20">Cell membrane</location>
        <topology evidence="20">Single-pass membrane protein</topology>
        <orientation evidence="20">Cytoplasmic side</orientation>
    </subcellularLocation>
</comment>
<dbReference type="GO" id="GO:0010181">
    <property type="term" value="F:FMN binding"/>
    <property type="evidence" value="ECO:0007669"/>
    <property type="project" value="UniProtKB-UniRule"/>
</dbReference>
<evidence type="ECO:0000256" key="20">
    <source>
        <dbReference type="HAMAP-Rule" id="MF_03212"/>
    </source>
</evidence>
<dbReference type="SUPFAM" id="SSF52343">
    <property type="entry name" value="Ferredoxin reductase-like, C-terminal NADP-linked domain"/>
    <property type="match status" value="1"/>
</dbReference>
<comment type="function">
    <text evidence="20">This enzyme is required for electron transfer from NADP to cytochrome P450 in microsomes. It can also provide electron transfer to heme oxygenase and cytochrome B5. Involved in ergosterol biosynthesis.</text>
</comment>
<dbReference type="InterPro" id="IPR003097">
    <property type="entry name" value="CysJ-like_FAD-binding"/>
</dbReference>
<dbReference type="Pfam" id="PF00667">
    <property type="entry name" value="FAD_binding_1"/>
    <property type="match status" value="1"/>
</dbReference>
<name>A0AA91PY97_CLALS</name>
<feature type="binding site" evidence="20">
    <location>
        <position position="186"/>
    </location>
    <ligand>
        <name>FMN</name>
        <dbReference type="ChEBI" id="CHEBI:58210"/>
    </ligand>
</feature>
<keyword evidence="13 20" id="KW-0756">Sterol biosynthesis</keyword>
<evidence type="ECO:0000256" key="21">
    <source>
        <dbReference type="PIRNR" id="PIRNR000208"/>
    </source>
</evidence>
<evidence type="ECO:0000256" key="9">
    <source>
        <dbReference type="ARBA" id="ARBA00022857"/>
    </source>
</evidence>
<evidence type="ECO:0000256" key="1">
    <source>
        <dbReference type="ARBA" id="ARBA00022475"/>
    </source>
</evidence>
<sequence>MLDTLDIAVITALALAVAYYFGKDYIVSSDPHSSGFLADDGSENDRDISSTLKKNNKNAVVFYASQTGTAEDYAHKLSKELTSKFGLRVLTADTADYDYDNVQNLDPDYLFFFVVATYGEGEPTDNAVEFFNWLENEADQLANVKYTVFGLGNSTYEFYNAMGQKLNEKLESLGAERIAPYGQGDDGIGTMDEDFLAWKESCFDALKTNLSLEERESVYEPSFKLTEDDSLSSSDAGVSNGEPNKAYVDFTKDLTKGPFDHTHPYLAPITKTKELFNSKDRHCVHAEFDISGSNLRYTTGDHLAIWPSNSNENVAQFLKCFGLAEKADTVFSLKALDSTVALPFPTPITYEAVVRHHLEISGPISRQAFASIAPFAPNEDAKKECLRLGGDKLVFAEEIHGKYLNLADALLSISKGLPWTSVPFVFLIELIPSLQPRYYSISSSSMSEKTSIHVTAVVEAEEHDGHLVTGVATNLLKDIEVHQNHSDDKTYASYDLNGPKNKFSNYKLPVHVRRSTFKLPSNPSTPIILVGPGTGLAPMRGFIREKVKLLETSSNAPLGKILLFYGCRNKDEDFLYKDEWPEYSKVLGENFELDVAFSREDPNKKVYVQHKILARAKEINALLEKGAFIYVCGDASRMARDVQSTFVEILASERGISTERAAELVRSFKVQNRYQEDVW</sequence>
<keyword evidence="15 20" id="KW-0496">Mitochondrion</keyword>
<dbReference type="PANTHER" id="PTHR19384:SF17">
    <property type="entry name" value="NADPH--CYTOCHROME P450 REDUCTASE"/>
    <property type="match status" value="1"/>
</dbReference>
<dbReference type="FunFam" id="1.20.990.10:FF:000009">
    <property type="entry name" value="NADPH--cytochrome P450 reductase"/>
    <property type="match status" value="1"/>
</dbReference>
<feature type="binding site" evidence="20">
    <location>
        <begin position="455"/>
        <end position="457"/>
    </location>
    <ligand>
        <name>FAD</name>
        <dbReference type="ChEBI" id="CHEBI:57692"/>
    </ligand>
</feature>
<reference evidence="24 25" key="1">
    <citation type="submission" date="2017-04" db="EMBL/GenBank/DDBJ databases">
        <title>Draft genome of the yeast Clavispora lusitaniae type strain CBS 6936.</title>
        <authorList>
            <person name="Durrens P."/>
            <person name="Klopp C."/>
            <person name="Biteau N."/>
            <person name="Fitton-Ouhabi V."/>
            <person name="Dementhon K."/>
            <person name="Accoceberry I."/>
            <person name="Sherman D.J."/>
            <person name="Noel T."/>
        </authorList>
    </citation>
    <scope>NUCLEOTIDE SEQUENCE [LARGE SCALE GENOMIC DNA]</scope>
    <source>
        <strain evidence="24 25">CBS 6936</strain>
    </source>
</reference>
<evidence type="ECO:0000256" key="2">
    <source>
        <dbReference type="ARBA" id="ARBA00022516"/>
    </source>
</evidence>
<dbReference type="InterPro" id="IPR001094">
    <property type="entry name" value="Flavdoxin-like"/>
</dbReference>
<dbReference type="InterPro" id="IPR029039">
    <property type="entry name" value="Flavoprotein-like_sf"/>
</dbReference>
<dbReference type="SUPFAM" id="SSF63380">
    <property type="entry name" value="Riboflavin synthase domain-like"/>
    <property type="match status" value="1"/>
</dbReference>
<dbReference type="PRINTS" id="PR00371">
    <property type="entry name" value="FPNCR"/>
</dbReference>
<dbReference type="GO" id="GO:0003958">
    <property type="term" value="F:NADPH-hemoprotein reductase activity"/>
    <property type="evidence" value="ECO:0007669"/>
    <property type="project" value="UniProtKB-UniRule"/>
</dbReference>
<dbReference type="GO" id="GO:0005886">
    <property type="term" value="C:plasma membrane"/>
    <property type="evidence" value="ECO:0007669"/>
    <property type="project" value="UniProtKB-SubCell"/>
</dbReference>
<evidence type="ECO:0000256" key="4">
    <source>
        <dbReference type="ARBA" id="ARBA00022643"/>
    </source>
</evidence>
<dbReference type="Gene3D" id="3.40.50.360">
    <property type="match status" value="1"/>
</dbReference>
<dbReference type="HAMAP" id="MF_03212">
    <property type="entry name" value="NCPR"/>
    <property type="match status" value="1"/>
</dbReference>
<dbReference type="GO" id="GO:0050661">
    <property type="term" value="F:NADP binding"/>
    <property type="evidence" value="ECO:0007669"/>
    <property type="project" value="UniProtKB-UniRule"/>
</dbReference>
<evidence type="ECO:0000256" key="14">
    <source>
        <dbReference type="ARBA" id="ARBA00023098"/>
    </source>
</evidence>
<feature type="binding site" evidence="20">
    <location>
        <begin position="437"/>
        <end position="440"/>
    </location>
    <ligand>
        <name>FAD</name>
        <dbReference type="ChEBI" id="CHEBI:57692"/>
    </ligand>
</feature>
<dbReference type="AlphaFoldDB" id="A0AA91PY97"/>
<evidence type="ECO:0000256" key="7">
    <source>
        <dbReference type="ARBA" id="ARBA00022824"/>
    </source>
</evidence>
<keyword evidence="11" id="KW-1133">Transmembrane helix</keyword>
<evidence type="ECO:0000256" key="18">
    <source>
        <dbReference type="ARBA" id="ARBA00023221"/>
    </source>
</evidence>
<evidence type="ECO:0000256" key="12">
    <source>
        <dbReference type="ARBA" id="ARBA00023002"/>
    </source>
</evidence>
<feature type="binding site" evidence="20">
    <location>
        <position position="534"/>
    </location>
    <ligand>
        <name>NADP(+)</name>
        <dbReference type="ChEBI" id="CHEBI:58349"/>
    </ligand>
</feature>
<keyword evidence="12 20" id="KW-0560">Oxidoreductase</keyword>
<dbReference type="KEGG" id="clus:A9F13_10g00693"/>
<keyword evidence="1 20" id="KW-1003">Cell membrane</keyword>
<feature type="binding site" evidence="20">
    <location>
        <begin position="470"/>
        <end position="473"/>
    </location>
    <ligand>
        <name>FAD</name>
        <dbReference type="ChEBI" id="CHEBI:57692"/>
    </ligand>
</feature>
<dbReference type="FunFam" id="3.40.50.80:FF:000018">
    <property type="entry name" value="NADPH--cytochrome P450 reductase"/>
    <property type="match status" value="1"/>
</dbReference>
<keyword evidence="10 20" id="KW-0752">Steroid biosynthesis</keyword>
<comment type="similarity">
    <text evidence="20">In the N-terminal section; belongs to the flavodoxin family.</text>
</comment>
<feature type="binding site" evidence="20">
    <location>
        <position position="679"/>
    </location>
    <ligand>
        <name>FAD</name>
        <dbReference type="ChEBI" id="CHEBI:57692"/>
    </ligand>
</feature>
<protein>
    <recommendedName>
        <fullName evidence="20 21">NADPH--cytochrome P450 reductase</fullName>
        <shortName evidence="20">CPR</shortName>
        <shortName evidence="20">P450R</shortName>
        <ecNumber evidence="20 21">1.6.2.4</ecNumber>
    </recommendedName>
</protein>
<dbReference type="GO" id="GO:0005741">
    <property type="term" value="C:mitochondrial outer membrane"/>
    <property type="evidence" value="ECO:0007669"/>
    <property type="project" value="UniProtKB-SubCell"/>
</dbReference>
<keyword evidence="3 20" id="KW-0285">Flavoprotein</keyword>
<feature type="binding site" evidence="20">
    <location>
        <begin position="116"/>
        <end position="119"/>
    </location>
    <ligand>
        <name>FMN</name>
        <dbReference type="ChEBI" id="CHEBI:58210"/>
    </ligand>
</feature>
<evidence type="ECO:0000256" key="13">
    <source>
        <dbReference type="ARBA" id="ARBA00023011"/>
    </source>
</evidence>
<dbReference type="EMBL" id="LYUB02000010">
    <property type="protein sequence ID" value="OVF07941.1"/>
    <property type="molecule type" value="Genomic_DNA"/>
</dbReference>
<dbReference type="FunFam" id="2.40.30.10:FF:000100">
    <property type="entry name" value="NADPH--cytochrome P450 reductase"/>
    <property type="match status" value="1"/>
</dbReference>
<dbReference type="InterPro" id="IPR001433">
    <property type="entry name" value="OxRdtase_FAD/NAD-bd"/>
</dbReference>
<dbReference type="PANTHER" id="PTHR19384">
    <property type="entry name" value="NITRIC OXIDE SYNTHASE-RELATED"/>
    <property type="match status" value="1"/>
</dbReference>
<comment type="cofactor">
    <cofactor evidence="20">
        <name>FMN</name>
        <dbReference type="ChEBI" id="CHEBI:58210"/>
    </cofactor>
    <text evidence="20">Binds 1 FMN per monomer.</text>
</comment>
<evidence type="ECO:0000256" key="3">
    <source>
        <dbReference type="ARBA" id="ARBA00022630"/>
    </source>
</evidence>
<dbReference type="InterPro" id="IPR017938">
    <property type="entry name" value="Riboflavin_synthase-like_b-brl"/>
</dbReference>
<dbReference type="GO" id="GO:0005829">
    <property type="term" value="C:cytosol"/>
    <property type="evidence" value="ECO:0007669"/>
    <property type="project" value="TreeGrafter"/>
</dbReference>
<dbReference type="InterPro" id="IPR008254">
    <property type="entry name" value="Flavodoxin/NO_synth"/>
</dbReference>
<dbReference type="Pfam" id="PF00175">
    <property type="entry name" value="NAD_binding_1"/>
    <property type="match status" value="1"/>
</dbReference>
<dbReference type="Proteomes" id="UP000195602">
    <property type="component" value="Unassembled WGS sequence"/>
</dbReference>
<dbReference type="Gene3D" id="2.40.30.10">
    <property type="entry name" value="Translation factors"/>
    <property type="match status" value="1"/>
</dbReference>
<dbReference type="FunFam" id="3.40.50.360:FF:000036">
    <property type="entry name" value="NADPH--cytochrome P450 reductase"/>
    <property type="match status" value="1"/>
</dbReference>
<dbReference type="GO" id="GO:0050660">
    <property type="term" value="F:flavin adenine dinucleotide binding"/>
    <property type="evidence" value="ECO:0007669"/>
    <property type="project" value="UniProtKB-UniRule"/>
</dbReference>
<feature type="domain" description="Flavodoxin-like" evidence="22">
    <location>
        <begin position="59"/>
        <end position="203"/>
    </location>
</feature>
<evidence type="ECO:0000256" key="5">
    <source>
        <dbReference type="ARBA" id="ARBA00022692"/>
    </source>
</evidence>
<evidence type="ECO:0000256" key="16">
    <source>
        <dbReference type="ARBA" id="ARBA00023136"/>
    </source>
</evidence>
<evidence type="ECO:0000256" key="8">
    <source>
        <dbReference type="ARBA" id="ARBA00022827"/>
    </source>
</evidence>
<evidence type="ECO:0000256" key="11">
    <source>
        <dbReference type="ARBA" id="ARBA00022989"/>
    </source>
</evidence>
<feature type="binding site" evidence="20">
    <location>
        <begin position="598"/>
        <end position="599"/>
    </location>
    <ligand>
        <name>NADP(+)</name>
        <dbReference type="ChEBI" id="CHEBI:58349"/>
    </ligand>
</feature>
<dbReference type="GO" id="GO:0006696">
    <property type="term" value="P:ergosterol biosynthetic process"/>
    <property type="evidence" value="ECO:0007669"/>
    <property type="project" value="UniProtKB-UniRule"/>
</dbReference>
<dbReference type="InterPro" id="IPR023173">
    <property type="entry name" value="NADPH_Cyt_P450_Rdtase_alpha"/>
</dbReference>
<evidence type="ECO:0000256" key="15">
    <source>
        <dbReference type="ARBA" id="ARBA00023128"/>
    </source>
</evidence>
<comment type="caution">
    <text evidence="24">The sequence shown here is derived from an EMBL/GenBank/DDBJ whole genome shotgun (WGS) entry which is preliminary data.</text>
</comment>
<evidence type="ECO:0000256" key="6">
    <source>
        <dbReference type="ARBA" id="ARBA00022787"/>
    </source>
</evidence>
<dbReference type="SUPFAM" id="SSF52218">
    <property type="entry name" value="Flavoproteins"/>
    <property type="match status" value="1"/>
</dbReference>
<dbReference type="InterPro" id="IPR023208">
    <property type="entry name" value="P450R"/>
</dbReference>
<feature type="binding site" evidence="20">
    <location>
        <begin position="605"/>
        <end position="609"/>
    </location>
    <ligand>
        <name>NADP(+)</name>
        <dbReference type="ChEBI" id="CHEBI:58349"/>
    </ligand>
</feature>
<gene>
    <name evidence="24" type="ORF">A9F13_10g00693</name>
</gene>
<dbReference type="Gene3D" id="1.20.990.10">
    <property type="entry name" value="NADPH-cytochrome p450 Reductase, Chain A, domain 3"/>
    <property type="match status" value="1"/>
</dbReference>
<comment type="similarity">
    <text evidence="20 21">In the C-terminal section; belongs to the flavoprotein pyridine nucleotide cytochrome reductase family.</text>
</comment>
<dbReference type="PROSITE" id="PS51384">
    <property type="entry name" value="FAD_FR"/>
    <property type="match status" value="1"/>
</dbReference>
<evidence type="ECO:0000259" key="23">
    <source>
        <dbReference type="PROSITE" id="PS51384"/>
    </source>
</evidence>
<feature type="binding site" evidence="20">
    <location>
        <begin position="65"/>
        <end position="70"/>
    </location>
    <ligand>
        <name>FMN</name>
        <dbReference type="ChEBI" id="CHEBI:58210"/>
    </ligand>
</feature>
<dbReference type="InterPro" id="IPR039261">
    <property type="entry name" value="FNR_nucleotide-bd"/>
</dbReference>
<feature type="binding site" evidence="20">
    <location>
        <position position="281"/>
    </location>
    <ligand>
        <name>NADP(+)</name>
        <dbReference type="ChEBI" id="CHEBI:58349"/>
    </ligand>
</feature>
<keyword evidence="7 20" id="KW-0256">Endoplasmic reticulum</keyword>
<feature type="binding site" evidence="20">
    <location>
        <begin position="151"/>
        <end position="160"/>
    </location>
    <ligand>
        <name>FMN</name>
        <dbReference type="ChEBI" id="CHEBI:58210"/>
    </ligand>
</feature>
<keyword evidence="14 20" id="KW-0443">Lipid metabolism</keyword>
<accession>A0AA91PY97</accession>
<keyword evidence="18 20" id="KW-0753">Steroid metabolism</keyword>
<dbReference type="CDD" id="cd06204">
    <property type="entry name" value="CYPOR"/>
    <property type="match status" value="1"/>
</dbReference>
<comment type="caution">
    <text evidence="20">Lacks conserved residue(s) required for the propagation of feature annotation.</text>
</comment>
<keyword evidence="17 20" id="KW-1207">Sterol metabolism</keyword>
<dbReference type="Pfam" id="PF00258">
    <property type="entry name" value="Flavodoxin_1"/>
    <property type="match status" value="1"/>
</dbReference>
<dbReference type="PROSITE" id="PS50902">
    <property type="entry name" value="FLAVODOXIN_LIKE"/>
    <property type="match status" value="1"/>
</dbReference>
<proteinExistence type="inferred from homology"/>
<keyword evidence="6 20" id="KW-1000">Mitochondrion outer membrane</keyword>
<feature type="binding site" evidence="20">
    <location>
        <position position="641"/>
    </location>
    <ligand>
        <name>NADP(+)</name>
        <dbReference type="ChEBI" id="CHEBI:58349"/>
    </ligand>
</feature>
<dbReference type="InterPro" id="IPR001709">
    <property type="entry name" value="Flavoprot_Pyr_Nucl_cyt_Rdtase"/>
</dbReference>
<keyword evidence="2 20" id="KW-0444">Lipid biosynthesis</keyword>
<evidence type="ECO:0000313" key="25">
    <source>
        <dbReference type="Proteomes" id="UP000195602"/>
    </source>
</evidence>
<evidence type="ECO:0000313" key="24">
    <source>
        <dbReference type="EMBL" id="OVF07941.1"/>
    </source>
</evidence>
<dbReference type="InterPro" id="IPR017927">
    <property type="entry name" value="FAD-bd_FR_type"/>
</dbReference>
<dbReference type="Gene3D" id="3.40.50.80">
    <property type="entry name" value="Nucleotide-binding domain of ferredoxin-NADP reductase (FNR) module"/>
    <property type="match status" value="1"/>
</dbReference>
<evidence type="ECO:0000256" key="19">
    <source>
        <dbReference type="ARBA" id="ARBA00049342"/>
    </source>
</evidence>
<dbReference type="PIRSF" id="PIRSF000208">
    <property type="entry name" value="P450R"/>
    <property type="match status" value="1"/>
</dbReference>
<organism evidence="24 25">
    <name type="scientific">Clavispora lusitaniae</name>
    <name type="common">Candida lusitaniae</name>
    <dbReference type="NCBI Taxonomy" id="36911"/>
    <lineage>
        <taxon>Eukaryota</taxon>
        <taxon>Fungi</taxon>
        <taxon>Dikarya</taxon>
        <taxon>Ascomycota</taxon>
        <taxon>Saccharomycotina</taxon>
        <taxon>Pichiomycetes</taxon>
        <taxon>Metschnikowiaceae</taxon>
        <taxon>Clavispora</taxon>
    </lineage>
</organism>
<evidence type="ECO:0000256" key="17">
    <source>
        <dbReference type="ARBA" id="ARBA00023166"/>
    </source>
</evidence>
<keyword evidence="8 20" id="KW-0274">FAD</keyword>
<comment type="similarity">
    <text evidence="20">Belongs to the NADPH--cytochrome P450 reductase family.</text>
</comment>
<comment type="catalytic activity">
    <reaction evidence="19 20 21">
        <text>2 oxidized [cytochrome P450] + NADPH = 2 reduced [cytochrome P450] + NADP(+) + H(+)</text>
        <dbReference type="Rhea" id="RHEA:24040"/>
        <dbReference type="Rhea" id="RHEA-COMP:14627"/>
        <dbReference type="Rhea" id="RHEA-COMP:14628"/>
        <dbReference type="ChEBI" id="CHEBI:15378"/>
        <dbReference type="ChEBI" id="CHEBI:55376"/>
        <dbReference type="ChEBI" id="CHEBI:57783"/>
        <dbReference type="ChEBI" id="CHEBI:58349"/>
        <dbReference type="ChEBI" id="CHEBI:60344"/>
        <dbReference type="EC" id="1.6.2.4"/>
    </reaction>
</comment>
<keyword evidence="9 20" id="KW-0521">NADP</keyword>
<evidence type="ECO:0000259" key="22">
    <source>
        <dbReference type="PROSITE" id="PS50902"/>
    </source>
</evidence>
<feature type="domain" description="FAD-binding FR-type" evidence="23">
    <location>
        <begin position="262"/>
        <end position="506"/>
    </location>
</feature>
<dbReference type="PRINTS" id="PR00369">
    <property type="entry name" value="FLAVODOXIN"/>
</dbReference>
<dbReference type="EC" id="1.6.2.4" evidence="20 21"/>
<evidence type="ECO:0000256" key="10">
    <source>
        <dbReference type="ARBA" id="ARBA00022955"/>
    </source>
</evidence>